<evidence type="ECO:0000313" key="4">
    <source>
        <dbReference type="Proteomes" id="UP000286271"/>
    </source>
</evidence>
<sequence>MQEGKAKMWKLGKITAKTHIGDYGQIVDSFVLLLKDTCCEEVKMTNGTDFILEKNYNDLTGKVNAKGVTEISICETEEGTEVELILDPFVYRYDFKVTGTIAGTEVSFTRADVDKVWIKDMDQFVAYEENGVHYRMYEPECMGKRPLVLFLHGGGECGEDNELQLTGTLGALRLAERWSDMYIMAPQAPSGNLGMQEMFEVMKKRGNPFSADMGITPFSLKGERGWNRDYVAKVTDIIRKMISDGKVDENRVYLIGMSMGGGGVLQTISVAPDLFAAAVPICPSMNGESYANLLHLPKVPVWITSAYMDHQHSRHAFILNACNKLWQEGRTDVKFTLYTQEELAKYGIGTTEGLTSQELDAENHNSWILALHNENGILDWMISHQKNKEKC</sequence>
<dbReference type="PANTHER" id="PTHR43037">
    <property type="entry name" value="UNNAMED PRODUCT-RELATED"/>
    <property type="match status" value="1"/>
</dbReference>
<dbReference type="InterPro" id="IPR050955">
    <property type="entry name" value="Plant_Biomass_Hydrol_Est"/>
</dbReference>
<evidence type="ECO:0000313" key="3">
    <source>
        <dbReference type="EMBL" id="RHE93464.1"/>
    </source>
</evidence>
<dbReference type="Proteomes" id="UP000286271">
    <property type="component" value="Unassembled WGS sequence"/>
</dbReference>
<comment type="caution">
    <text evidence="3">The sequence shown here is derived from an EMBL/GenBank/DDBJ whole genome shotgun (WGS) entry which is preliminary data.</text>
</comment>
<organism evidence="3 4">
    <name type="scientific">Roseburia inulinivorans</name>
    <dbReference type="NCBI Taxonomy" id="360807"/>
    <lineage>
        <taxon>Bacteria</taxon>
        <taxon>Bacillati</taxon>
        <taxon>Bacillota</taxon>
        <taxon>Clostridia</taxon>
        <taxon>Lachnospirales</taxon>
        <taxon>Lachnospiraceae</taxon>
        <taxon>Roseburia</taxon>
    </lineage>
</organism>
<reference evidence="3 4" key="1">
    <citation type="submission" date="2018-08" db="EMBL/GenBank/DDBJ databases">
        <title>A genome reference for cultivated species of the human gut microbiota.</title>
        <authorList>
            <person name="Zou Y."/>
            <person name="Xue W."/>
            <person name="Luo G."/>
        </authorList>
    </citation>
    <scope>NUCLEOTIDE SEQUENCE [LARGE SCALE GENOMIC DNA]</scope>
    <source>
        <strain evidence="3 4">AM27-11</strain>
    </source>
</reference>
<dbReference type="AlphaFoldDB" id="A0A3R6FGE8"/>
<dbReference type="Gene3D" id="3.40.50.1820">
    <property type="entry name" value="alpha/beta hydrolase"/>
    <property type="match status" value="1"/>
</dbReference>
<gene>
    <name evidence="3" type="ORF">DW707_14645</name>
</gene>
<dbReference type="GO" id="GO:0008236">
    <property type="term" value="F:serine-type peptidase activity"/>
    <property type="evidence" value="ECO:0007669"/>
    <property type="project" value="InterPro"/>
</dbReference>
<protein>
    <recommendedName>
        <fullName evidence="2">Peptidase S9 prolyl oligopeptidase catalytic domain-containing protein</fullName>
    </recommendedName>
</protein>
<name>A0A3R6FGE8_9FIRM</name>
<feature type="domain" description="Peptidase S9 prolyl oligopeptidase catalytic" evidence="2">
    <location>
        <begin position="218"/>
        <end position="313"/>
    </location>
</feature>
<dbReference type="InterPro" id="IPR001375">
    <property type="entry name" value="Peptidase_S9_cat"/>
</dbReference>
<dbReference type="Pfam" id="PF00326">
    <property type="entry name" value="Peptidase_S9"/>
    <property type="match status" value="1"/>
</dbReference>
<dbReference type="EMBL" id="QSKW01000029">
    <property type="protein sequence ID" value="RHE93464.1"/>
    <property type="molecule type" value="Genomic_DNA"/>
</dbReference>
<dbReference type="SUPFAM" id="SSF53474">
    <property type="entry name" value="alpha/beta-Hydrolases"/>
    <property type="match status" value="1"/>
</dbReference>
<proteinExistence type="predicted"/>
<dbReference type="InterPro" id="IPR029058">
    <property type="entry name" value="AB_hydrolase_fold"/>
</dbReference>
<accession>A0A3R6FGE8</accession>
<dbReference type="PANTHER" id="PTHR43037:SF1">
    <property type="entry name" value="BLL1128 PROTEIN"/>
    <property type="match status" value="1"/>
</dbReference>
<keyword evidence="1" id="KW-0732">Signal</keyword>
<dbReference type="GO" id="GO:0006508">
    <property type="term" value="P:proteolysis"/>
    <property type="evidence" value="ECO:0007669"/>
    <property type="project" value="InterPro"/>
</dbReference>
<evidence type="ECO:0000256" key="1">
    <source>
        <dbReference type="ARBA" id="ARBA00022729"/>
    </source>
</evidence>
<evidence type="ECO:0000259" key="2">
    <source>
        <dbReference type="Pfam" id="PF00326"/>
    </source>
</evidence>